<dbReference type="GO" id="GO:0016491">
    <property type="term" value="F:oxidoreductase activity"/>
    <property type="evidence" value="ECO:0007669"/>
    <property type="project" value="UniProtKB-KW"/>
</dbReference>
<dbReference type="PROSITE" id="PS51387">
    <property type="entry name" value="FAD_PCMH"/>
    <property type="match status" value="1"/>
</dbReference>
<dbReference type="PANTHER" id="PTHR42659:SF2">
    <property type="entry name" value="XANTHINE DEHYDROGENASE SUBUNIT C-RELATED"/>
    <property type="match status" value="1"/>
</dbReference>
<dbReference type="InterPro" id="IPR016166">
    <property type="entry name" value="FAD-bd_PCMH"/>
</dbReference>
<dbReference type="PANTHER" id="PTHR42659">
    <property type="entry name" value="XANTHINE DEHYDROGENASE SUBUNIT C-RELATED"/>
    <property type="match status" value="1"/>
</dbReference>
<comment type="caution">
    <text evidence="5">The sequence shown here is derived from an EMBL/GenBank/DDBJ whole genome shotgun (WGS) entry which is preliminary data.</text>
</comment>
<evidence type="ECO:0000256" key="3">
    <source>
        <dbReference type="ARBA" id="ARBA00023002"/>
    </source>
</evidence>
<keyword evidence="3" id="KW-0560">Oxidoreductase</keyword>
<dbReference type="InterPro" id="IPR036683">
    <property type="entry name" value="CO_DH_flav_C_dom_sf"/>
</dbReference>
<sequence length="300" mass="31919">MDVLLPRTLDEALEMKAAAPAAVPIAGGTDVMVELNFDRRRPATILDVSRLPELRTWRKEDGTFFLGAGVTYARIVNDLTIFPALMQASRTVGSPQIRNRGTVGGNLGTASPAGDALPVLAAYDAEVVLARAGGVTRALPWHQFMVGPKKTVIAPDELILGARWKIARGPGSFSKVGTRNAMVIAVASLCLLLDEGGRAVRVALGSVGPTILRAPDAEQFLARVLHDAGAWDNPRVPVPPAAIEEFAGRVAQAGRPIDDVRGTAAYRRHACTVLARRALTWALDDRKLKGTGERGNAGTR</sequence>
<evidence type="ECO:0000313" key="5">
    <source>
        <dbReference type="EMBL" id="TMI72193.1"/>
    </source>
</evidence>
<dbReference type="Gene3D" id="3.30.465.10">
    <property type="match status" value="1"/>
</dbReference>
<dbReference type="Gene3D" id="3.30.43.10">
    <property type="entry name" value="Uridine Diphospho-n-acetylenolpyruvylglucosamine Reductase, domain 2"/>
    <property type="match status" value="1"/>
</dbReference>
<dbReference type="AlphaFoldDB" id="A0A537ILK3"/>
<dbReference type="GO" id="GO:0071949">
    <property type="term" value="F:FAD binding"/>
    <property type="evidence" value="ECO:0007669"/>
    <property type="project" value="InterPro"/>
</dbReference>
<evidence type="ECO:0000313" key="6">
    <source>
        <dbReference type="Proteomes" id="UP000318834"/>
    </source>
</evidence>
<dbReference type="InterPro" id="IPR002346">
    <property type="entry name" value="Mopterin_DH_FAD-bd"/>
</dbReference>
<evidence type="ECO:0000256" key="2">
    <source>
        <dbReference type="ARBA" id="ARBA00022827"/>
    </source>
</evidence>
<dbReference type="SMART" id="SM01092">
    <property type="entry name" value="CO_deh_flav_C"/>
    <property type="match status" value="1"/>
</dbReference>
<reference evidence="5 6" key="1">
    <citation type="journal article" date="2019" name="Nat. Microbiol.">
        <title>Mediterranean grassland soil C-N compound turnover is dependent on rainfall and depth, and is mediated by genomically divergent microorganisms.</title>
        <authorList>
            <person name="Diamond S."/>
            <person name="Andeer P.F."/>
            <person name="Li Z."/>
            <person name="Crits-Christoph A."/>
            <person name="Burstein D."/>
            <person name="Anantharaman K."/>
            <person name="Lane K.R."/>
            <person name="Thomas B.C."/>
            <person name="Pan C."/>
            <person name="Northen T.R."/>
            <person name="Banfield J.F."/>
        </authorList>
    </citation>
    <scope>NUCLEOTIDE SEQUENCE [LARGE SCALE GENOMIC DNA]</scope>
    <source>
        <strain evidence="5">NP_8</strain>
    </source>
</reference>
<dbReference type="InterPro" id="IPR016169">
    <property type="entry name" value="FAD-bd_PCMH_sub2"/>
</dbReference>
<keyword evidence="1" id="KW-0285">Flavoprotein</keyword>
<dbReference type="SUPFAM" id="SSF56176">
    <property type="entry name" value="FAD-binding/transporter-associated domain-like"/>
    <property type="match status" value="1"/>
</dbReference>
<gene>
    <name evidence="5" type="ORF">E6H05_11560</name>
</gene>
<dbReference type="Gene3D" id="3.30.390.50">
    <property type="entry name" value="CO dehydrogenase flavoprotein, C-terminal domain"/>
    <property type="match status" value="1"/>
</dbReference>
<dbReference type="Pfam" id="PF00941">
    <property type="entry name" value="FAD_binding_5"/>
    <property type="match status" value="1"/>
</dbReference>
<dbReference type="Pfam" id="PF03450">
    <property type="entry name" value="CO_deh_flav_C"/>
    <property type="match status" value="1"/>
</dbReference>
<dbReference type="Proteomes" id="UP000318834">
    <property type="component" value="Unassembled WGS sequence"/>
</dbReference>
<dbReference type="InterPro" id="IPR005107">
    <property type="entry name" value="CO_DH_flav_C"/>
</dbReference>
<dbReference type="InterPro" id="IPR051312">
    <property type="entry name" value="Diverse_Substr_Oxidored"/>
</dbReference>
<proteinExistence type="predicted"/>
<name>A0A537ILK3_9BACT</name>
<dbReference type="SUPFAM" id="SSF55447">
    <property type="entry name" value="CO dehydrogenase flavoprotein C-terminal domain-like"/>
    <property type="match status" value="1"/>
</dbReference>
<dbReference type="EMBL" id="VBAP01000093">
    <property type="protein sequence ID" value="TMI72193.1"/>
    <property type="molecule type" value="Genomic_DNA"/>
</dbReference>
<accession>A0A537ILK3</accession>
<feature type="domain" description="FAD-binding PCMH-type" evidence="4">
    <location>
        <begin position="1"/>
        <end position="169"/>
    </location>
</feature>
<keyword evidence="2" id="KW-0274">FAD</keyword>
<dbReference type="InterPro" id="IPR016167">
    <property type="entry name" value="FAD-bd_PCMH_sub1"/>
</dbReference>
<dbReference type="InterPro" id="IPR036318">
    <property type="entry name" value="FAD-bd_PCMH-like_sf"/>
</dbReference>
<evidence type="ECO:0000259" key="4">
    <source>
        <dbReference type="PROSITE" id="PS51387"/>
    </source>
</evidence>
<evidence type="ECO:0000256" key="1">
    <source>
        <dbReference type="ARBA" id="ARBA00022630"/>
    </source>
</evidence>
<protein>
    <submittedName>
        <fullName evidence="5">Xanthine dehydrogenase family protein subunit M</fullName>
    </submittedName>
</protein>
<organism evidence="5 6">
    <name type="scientific">Candidatus Segetimicrobium genomatis</name>
    <dbReference type="NCBI Taxonomy" id="2569760"/>
    <lineage>
        <taxon>Bacteria</taxon>
        <taxon>Bacillati</taxon>
        <taxon>Candidatus Sysuimicrobiota</taxon>
        <taxon>Candidatus Sysuimicrobiia</taxon>
        <taxon>Candidatus Sysuimicrobiales</taxon>
        <taxon>Candidatus Segetimicrobiaceae</taxon>
        <taxon>Candidatus Segetimicrobium</taxon>
    </lineage>
</organism>